<evidence type="ECO:0000256" key="2">
    <source>
        <dbReference type="ARBA" id="ARBA00022552"/>
    </source>
</evidence>
<dbReference type="AlphaFoldDB" id="A0AAV9Q0Y0"/>
<dbReference type="GO" id="GO:0005739">
    <property type="term" value="C:mitochondrion"/>
    <property type="evidence" value="ECO:0007669"/>
    <property type="project" value="TreeGrafter"/>
</dbReference>
<dbReference type="InterPro" id="IPR047261">
    <property type="entry name" value="MRM1_MeTrfase_dom"/>
</dbReference>
<keyword evidence="5" id="KW-0949">S-adenosyl-L-methionine</keyword>
<evidence type="ECO:0000256" key="3">
    <source>
        <dbReference type="ARBA" id="ARBA00022603"/>
    </source>
</evidence>
<dbReference type="CDD" id="cd18105">
    <property type="entry name" value="SpoU-like_MRM1"/>
    <property type="match status" value="1"/>
</dbReference>
<reference evidence="8 9" key="1">
    <citation type="submission" date="2023-06" db="EMBL/GenBank/DDBJ databases">
        <title>Black Yeasts Isolated from many extreme environments.</title>
        <authorList>
            <person name="Coleine C."/>
            <person name="Stajich J.E."/>
            <person name="Selbmann L."/>
        </authorList>
    </citation>
    <scope>NUCLEOTIDE SEQUENCE [LARGE SCALE GENOMIC DNA]</scope>
    <source>
        <strain evidence="8 9">CCFEE 5887</strain>
    </source>
</reference>
<organism evidence="8 9">
    <name type="scientific">Vermiconidia calcicola</name>
    <dbReference type="NCBI Taxonomy" id="1690605"/>
    <lineage>
        <taxon>Eukaryota</taxon>
        <taxon>Fungi</taxon>
        <taxon>Dikarya</taxon>
        <taxon>Ascomycota</taxon>
        <taxon>Pezizomycotina</taxon>
        <taxon>Dothideomycetes</taxon>
        <taxon>Dothideomycetidae</taxon>
        <taxon>Mycosphaerellales</taxon>
        <taxon>Extremaceae</taxon>
        <taxon>Vermiconidia</taxon>
    </lineage>
</organism>
<dbReference type="GO" id="GO:0016435">
    <property type="term" value="F:rRNA (guanine) methyltransferase activity"/>
    <property type="evidence" value="ECO:0007669"/>
    <property type="project" value="TreeGrafter"/>
</dbReference>
<dbReference type="InterPro" id="IPR029064">
    <property type="entry name" value="Ribosomal_eL30-like_sf"/>
</dbReference>
<evidence type="ECO:0000256" key="4">
    <source>
        <dbReference type="ARBA" id="ARBA00022679"/>
    </source>
</evidence>
<dbReference type="InterPro" id="IPR047182">
    <property type="entry name" value="MRM1"/>
</dbReference>
<dbReference type="PANTHER" id="PTHR46103:SF1">
    <property type="entry name" value="RRNA METHYLTRANSFERASE 1, MITOCHONDRIAL"/>
    <property type="match status" value="1"/>
</dbReference>
<feature type="compositionally biased region" description="Basic and acidic residues" evidence="6">
    <location>
        <begin position="61"/>
        <end position="78"/>
    </location>
</feature>
<dbReference type="InterPro" id="IPR029026">
    <property type="entry name" value="tRNA_m1G_MTases_N"/>
</dbReference>
<dbReference type="EMBL" id="JAXLQG010000013">
    <property type="protein sequence ID" value="KAK5533465.1"/>
    <property type="molecule type" value="Genomic_DNA"/>
</dbReference>
<protein>
    <recommendedName>
        <fullName evidence="7">tRNA/rRNA methyltransferase SpoU type domain-containing protein</fullName>
    </recommendedName>
</protein>
<dbReference type="InterPro" id="IPR029028">
    <property type="entry name" value="Alpha/beta_knot_MTases"/>
</dbReference>
<dbReference type="Pfam" id="PF00588">
    <property type="entry name" value="SpoU_methylase"/>
    <property type="match status" value="1"/>
</dbReference>
<dbReference type="SUPFAM" id="SSF55315">
    <property type="entry name" value="L30e-like"/>
    <property type="match status" value="1"/>
</dbReference>
<comment type="similarity">
    <text evidence="1">Belongs to the class IV-like SAM-binding methyltransferase superfamily. RNA methyltransferase TrmH family.</text>
</comment>
<dbReference type="Gene3D" id="3.40.1280.10">
    <property type="match status" value="1"/>
</dbReference>
<evidence type="ECO:0000256" key="5">
    <source>
        <dbReference type="ARBA" id="ARBA00022691"/>
    </source>
</evidence>
<keyword evidence="3" id="KW-0489">Methyltransferase</keyword>
<evidence type="ECO:0000313" key="8">
    <source>
        <dbReference type="EMBL" id="KAK5533465.1"/>
    </source>
</evidence>
<evidence type="ECO:0000256" key="1">
    <source>
        <dbReference type="ARBA" id="ARBA00007228"/>
    </source>
</evidence>
<keyword evidence="9" id="KW-1185">Reference proteome</keyword>
<keyword evidence="2" id="KW-0698">rRNA processing</keyword>
<accession>A0AAV9Q0Y0</accession>
<name>A0AAV9Q0Y0_9PEZI</name>
<comment type="caution">
    <text evidence="8">The sequence shown here is derived from an EMBL/GenBank/DDBJ whole genome shotgun (WGS) entry which is preliminary data.</text>
</comment>
<feature type="domain" description="tRNA/rRNA methyltransferase SpoU type" evidence="7">
    <location>
        <begin position="283"/>
        <end position="445"/>
    </location>
</feature>
<gene>
    <name evidence="8" type="ORF">LTR25_007331</name>
</gene>
<dbReference type="InterPro" id="IPR001537">
    <property type="entry name" value="SpoU_MeTrfase"/>
</dbReference>
<dbReference type="SUPFAM" id="SSF75217">
    <property type="entry name" value="alpha/beta knot"/>
    <property type="match status" value="1"/>
</dbReference>
<dbReference type="Gene3D" id="3.30.1330.30">
    <property type="match status" value="1"/>
</dbReference>
<dbReference type="PANTHER" id="PTHR46103">
    <property type="entry name" value="RRNA METHYLTRANSFERASE 1, MITOCHONDRIAL"/>
    <property type="match status" value="1"/>
</dbReference>
<sequence length="459" mass="50696">MQSVLRIALRNKLGCAASAETTTRRGISLTGAIEKGKRDGQYSRVKHERRYQDPRASPGAGKHENIESHDGMEFDGFKSYRQRPKSNGRGRDSVAVEVPTSLPYTTATSEFIWGTHSVLAALKAKRRKIYRLYRLLPDIEDADGEKEEEEALKSLGSRAESRMRRKNEFSVSLTLAEIYTLAQQEGLRVERVRGRDWKNKFSKATGGRPHNGILLETSPLPPLPVTALPPVKRPDHDISATTGWQKQETSSHQVQEPEMVFAFQNYVASNHLNAHRPAHRYPFMLFLDRITDTGNFGAIVRSAWFLGVDAILLPEYGTASAAGNTNALKASAGALEYMPILHVKTEGEFVKASRENGWKFFAADAPEAAGDWNSHNTRRSNNVGPLKPEGALLKYPCVLVLGNEETGVRSFMQNLSDGVVGIPNARPDVGDIDSLNVSVAAALLIQKFFDSARAEDVAV</sequence>
<keyword evidence="4" id="KW-0808">Transferase</keyword>
<dbReference type="Proteomes" id="UP001345827">
    <property type="component" value="Unassembled WGS sequence"/>
</dbReference>
<evidence type="ECO:0000256" key="6">
    <source>
        <dbReference type="SAM" id="MobiDB-lite"/>
    </source>
</evidence>
<proteinExistence type="inferred from homology"/>
<evidence type="ECO:0000313" key="9">
    <source>
        <dbReference type="Proteomes" id="UP001345827"/>
    </source>
</evidence>
<dbReference type="GO" id="GO:0003723">
    <property type="term" value="F:RNA binding"/>
    <property type="evidence" value="ECO:0007669"/>
    <property type="project" value="InterPro"/>
</dbReference>
<feature type="region of interest" description="Disordered" evidence="6">
    <location>
        <begin position="34"/>
        <end position="94"/>
    </location>
</feature>
<evidence type="ECO:0000259" key="7">
    <source>
        <dbReference type="Pfam" id="PF00588"/>
    </source>
</evidence>